<dbReference type="Proteomes" id="UP001498398">
    <property type="component" value="Unassembled WGS sequence"/>
</dbReference>
<keyword evidence="1" id="KW-0812">Transmembrane</keyword>
<evidence type="ECO:0000256" key="1">
    <source>
        <dbReference type="SAM" id="Phobius"/>
    </source>
</evidence>
<proteinExistence type="predicted"/>
<dbReference type="Gene3D" id="1.20.140.150">
    <property type="match status" value="1"/>
</dbReference>
<comment type="caution">
    <text evidence="2">The sequence shown here is derived from an EMBL/GenBank/DDBJ whole genome shotgun (WGS) entry which is preliminary data.</text>
</comment>
<dbReference type="InterPro" id="IPR009571">
    <property type="entry name" value="SUR7/Rim9-like_fungi"/>
</dbReference>
<accession>A0ABR1JXT5</accession>
<protein>
    <recommendedName>
        <fullName evidence="4">Actin cortical patch SUR7/pH-response regulator PalI</fullName>
    </recommendedName>
</protein>
<feature type="transmembrane region" description="Helical" evidence="1">
    <location>
        <begin position="234"/>
        <end position="255"/>
    </location>
</feature>
<keyword evidence="1" id="KW-1133">Transmembrane helix</keyword>
<feature type="transmembrane region" description="Helical" evidence="1">
    <location>
        <begin position="153"/>
        <end position="173"/>
    </location>
</feature>
<dbReference type="EMBL" id="JBANRG010000003">
    <property type="protein sequence ID" value="KAK7468548.1"/>
    <property type="molecule type" value="Genomic_DNA"/>
</dbReference>
<dbReference type="PANTHER" id="PTHR28019:SF2">
    <property type="entry name" value="CELL MEMBRANE PROTEIN YLR413W-RELATED"/>
    <property type="match status" value="1"/>
</dbReference>
<organism evidence="2 3">
    <name type="scientific">Marasmiellus scandens</name>
    <dbReference type="NCBI Taxonomy" id="2682957"/>
    <lineage>
        <taxon>Eukaryota</taxon>
        <taxon>Fungi</taxon>
        <taxon>Dikarya</taxon>
        <taxon>Basidiomycota</taxon>
        <taxon>Agaricomycotina</taxon>
        <taxon>Agaricomycetes</taxon>
        <taxon>Agaricomycetidae</taxon>
        <taxon>Agaricales</taxon>
        <taxon>Marasmiineae</taxon>
        <taxon>Omphalotaceae</taxon>
        <taxon>Marasmiellus</taxon>
    </lineage>
</organism>
<name>A0ABR1JXT5_9AGAR</name>
<dbReference type="Pfam" id="PF06687">
    <property type="entry name" value="SUR7"/>
    <property type="match status" value="1"/>
</dbReference>
<dbReference type="PANTHER" id="PTHR28019">
    <property type="entry name" value="CELL MEMBRANE PROTEIN YLR413W-RELATED"/>
    <property type="match status" value="1"/>
</dbReference>
<evidence type="ECO:0000313" key="3">
    <source>
        <dbReference type="Proteomes" id="UP001498398"/>
    </source>
</evidence>
<feature type="transmembrane region" description="Helical" evidence="1">
    <location>
        <begin position="180"/>
        <end position="204"/>
    </location>
</feature>
<keyword evidence="1" id="KW-0472">Membrane</keyword>
<evidence type="ECO:0000313" key="2">
    <source>
        <dbReference type="EMBL" id="KAK7468548.1"/>
    </source>
</evidence>
<gene>
    <name evidence="2" type="ORF">VKT23_003053</name>
</gene>
<dbReference type="InterPro" id="IPR052413">
    <property type="entry name" value="SUR7_domain"/>
</dbReference>
<keyword evidence="3" id="KW-1185">Reference proteome</keyword>
<sequence>MRGELCVGFASVLALAATILLIFAHVGQINTSNVPRGIYLAKVNVSQYGAALAEAFLNPVDGLYTDNGSAPLQASAGLRQYYEFGLYSYCAYVNETAGICSGTTAAFEFTPYDILISDMSSNASALDYKTLSDAFIPFITFRDSHYLAQTSRAAYYMILLGTIGAAISFFSGIAKHNITFFVSSVAAAISSLFLLIGATIWTVILNRSDSINSLVLGSQTNSTPLGIQVSTGPALFIVWAAFACLFASMIPYFIICCTYRG</sequence>
<reference evidence="2 3" key="1">
    <citation type="submission" date="2024-01" db="EMBL/GenBank/DDBJ databases">
        <title>A draft genome for the cacao thread blight pathogen Marasmiellus scandens.</title>
        <authorList>
            <person name="Baruah I.K."/>
            <person name="Leung J."/>
            <person name="Bukari Y."/>
            <person name="Amoako-Attah I."/>
            <person name="Meinhardt L.W."/>
            <person name="Bailey B.A."/>
            <person name="Cohen S.P."/>
        </authorList>
    </citation>
    <scope>NUCLEOTIDE SEQUENCE [LARGE SCALE GENOMIC DNA]</scope>
    <source>
        <strain evidence="2 3">GH-19</strain>
    </source>
</reference>
<evidence type="ECO:0008006" key="4">
    <source>
        <dbReference type="Google" id="ProtNLM"/>
    </source>
</evidence>